<sequence>MGMRERRSVAPPSVEDWTDHERSRLGALLGGETVVVSMNQRRGHPRLINWARSQCLYVRIDSRSVWGNPHEKDDVLRGEQMRRYEAHLNGRPDLMARLGELRGMALACWCTHGPCHGQILKLLADGPVAPVVRAEPDELSVDEADALAEAESAIERGLTTFVDVGHALSRIRDGRLHRVTHPRFEDYCRERWGFTKNHVNRQIDAAHVMGTLAITHIPRQQDHRPAHPLPTAPIPTGPDESNRLGQLSGLRASTSPHQTSPVPGSRSTSSPQLPPPSPPASRPPKPPVTPKAQPARILDDFVATLTDVPALLAATEGFEKEASPEQAAHWSRQLAKAISDLRKLQRQVGDFLDAHG</sequence>
<evidence type="ECO:0000313" key="3">
    <source>
        <dbReference type="EMBL" id="GIH28398.1"/>
    </source>
</evidence>
<dbReference type="AlphaFoldDB" id="A0A919US97"/>
<evidence type="ECO:0000313" key="4">
    <source>
        <dbReference type="Proteomes" id="UP000640052"/>
    </source>
</evidence>
<proteinExistence type="predicted"/>
<feature type="region of interest" description="Disordered" evidence="1">
    <location>
        <begin position="218"/>
        <end position="292"/>
    </location>
</feature>
<gene>
    <name evidence="3" type="ORF">Aph01nite_67080</name>
</gene>
<evidence type="ECO:0000259" key="2">
    <source>
        <dbReference type="Pfam" id="PF14216"/>
    </source>
</evidence>
<reference evidence="3" key="1">
    <citation type="submission" date="2021-01" db="EMBL/GenBank/DDBJ databases">
        <title>Whole genome shotgun sequence of Acrocarpospora phusangensis NBRC 108782.</title>
        <authorList>
            <person name="Komaki H."/>
            <person name="Tamura T."/>
        </authorList>
    </citation>
    <scope>NUCLEOTIDE SEQUENCE</scope>
    <source>
        <strain evidence="3">NBRC 108782</strain>
    </source>
</reference>
<keyword evidence="4" id="KW-1185">Reference proteome</keyword>
<evidence type="ECO:0000256" key="1">
    <source>
        <dbReference type="SAM" id="MobiDB-lite"/>
    </source>
</evidence>
<protein>
    <recommendedName>
        <fullName evidence="2">DUF4326 domain-containing protein</fullName>
    </recommendedName>
</protein>
<feature type="domain" description="DUF4326" evidence="2">
    <location>
        <begin position="56"/>
        <end position="121"/>
    </location>
</feature>
<accession>A0A919US97</accession>
<feature type="compositionally biased region" description="Polar residues" evidence="1">
    <location>
        <begin position="251"/>
        <end position="262"/>
    </location>
</feature>
<dbReference type="Pfam" id="PF14216">
    <property type="entry name" value="DUF4326"/>
    <property type="match status" value="1"/>
</dbReference>
<comment type="caution">
    <text evidence="3">The sequence shown here is derived from an EMBL/GenBank/DDBJ whole genome shotgun (WGS) entry which is preliminary data.</text>
</comment>
<organism evidence="3 4">
    <name type="scientific">Acrocarpospora phusangensis</name>
    <dbReference type="NCBI Taxonomy" id="1070424"/>
    <lineage>
        <taxon>Bacteria</taxon>
        <taxon>Bacillati</taxon>
        <taxon>Actinomycetota</taxon>
        <taxon>Actinomycetes</taxon>
        <taxon>Streptosporangiales</taxon>
        <taxon>Streptosporangiaceae</taxon>
        <taxon>Acrocarpospora</taxon>
    </lineage>
</organism>
<feature type="compositionally biased region" description="Pro residues" evidence="1">
    <location>
        <begin position="227"/>
        <end position="236"/>
    </location>
</feature>
<feature type="compositionally biased region" description="Pro residues" evidence="1">
    <location>
        <begin position="272"/>
        <end position="289"/>
    </location>
</feature>
<dbReference type="EMBL" id="BOOA01000080">
    <property type="protein sequence ID" value="GIH28398.1"/>
    <property type="molecule type" value="Genomic_DNA"/>
</dbReference>
<name>A0A919US97_9ACTN</name>
<dbReference type="InterPro" id="IPR025475">
    <property type="entry name" value="DUF4326"/>
</dbReference>
<dbReference type="Proteomes" id="UP000640052">
    <property type="component" value="Unassembled WGS sequence"/>
</dbReference>